<evidence type="ECO:0000256" key="1">
    <source>
        <dbReference type="SAM" id="MobiDB-lite"/>
    </source>
</evidence>
<name>A0AAV9ITE1_CYACA</name>
<reference evidence="2 3" key="1">
    <citation type="submission" date="2022-07" db="EMBL/GenBank/DDBJ databases">
        <title>Genome-wide signatures of adaptation to extreme environments.</title>
        <authorList>
            <person name="Cho C.H."/>
            <person name="Yoon H.S."/>
        </authorList>
    </citation>
    <scope>NUCLEOTIDE SEQUENCE [LARGE SCALE GENOMIC DNA]</scope>
    <source>
        <strain evidence="2 3">DBV 063 E5</strain>
    </source>
</reference>
<keyword evidence="3" id="KW-1185">Reference proteome</keyword>
<gene>
    <name evidence="2" type="ORF">CDCA_CDCA05G1612</name>
</gene>
<dbReference type="EMBL" id="JANCYW010000005">
    <property type="protein sequence ID" value="KAK4535587.1"/>
    <property type="molecule type" value="Genomic_DNA"/>
</dbReference>
<feature type="region of interest" description="Disordered" evidence="1">
    <location>
        <begin position="89"/>
        <end position="113"/>
    </location>
</feature>
<sequence>MAVKYVLLSERLVGSALEDGLVADVKGRRVEVRVLADMPSGLDGSDVWIAASRLSVLYVGAEEVLALADDATDGWCRRVAAFLSPSVGRVGEPASTSSGASSSSSPSPPSRGAAARTKVVLVECYPCTNHEPLIDSGHFQVDASSGASTPERRRYRLQQQQARQRAAWQHLQSRLLEQFHAAGLENDVSGATHPGGASADALRVHFVADVRGSVEFIRRAAYDIPPSDIDELPPRHPMRGASSSSSLSSSSITRWQRALALVPGIGEKKAAAATSSAAMNRSPLLHFSEQSLRDVGDASGRATAAALHRFLHRPALPSAHSADAVLYADAKRHWHTWFPHHRAHTS</sequence>
<organism evidence="2 3">
    <name type="scientific">Cyanidium caldarium</name>
    <name type="common">Red alga</name>
    <dbReference type="NCBI Taxonomy" id="2771"/>
    <lineage>
        <taxon>Eukaryota</taxon>
        <taxon>Rhodophyta</taxon>
        <taxon>Bangiophyceae</taxon>
        <taxon>Cyanidiales</taxon>
        <taxon>Cyanidiaceae</taxon>
        <taxon>Cyanidium</taxon>
    </lineage>
</organism>
<feature type="compositionally biased region" description="Low complexity" evidence="1">
    <location>
        <begin position="93"/>
        <end position="113"/>
    </location>
</feature>
<feature type="region of interest" description="Disordered" evidence="1">
    <location>
        <begin position="228"/>
        <end position="249"/>
    </location>
</feature>
<evidence type="ECO:0000313" key="3">
    <source>
        <dbReference type="Proteomes" id="UP001301350"/>
    </source>
</evidence>
<dbReference type="Proteomes" id="UP001301350">
    <property type="component" value="Unassembled WGS sequence"/>
</dbReference>
<evidence type="ECO:0000313" key="2">
    <source>
        <dbReference type="EMBL" id="KAK4535587.1"/>
    </source>
</evidence>
<protein>
    <submittedName>
        <fullName evidence="2">Uncharacterized protein</fullName>
    </submittedName>
</protein>
<proteinExistence type="predicted"/>
<dbReference type="AlphaFoldDB" id="A0AAV9ITE1"/>
<comment type="caution">
    <text evidence="2">The sequence shown here is derived from an EMBL/GenBank/DDBJ whole genome shotgun (WGS) entry which is preliminary data.</text>
</comment>
<feature type="region of interest" description="Disordered" evidence="1">
    <location>
        <begin position="136"/>
        <end position="160"/>
    </location>
</feature>
<accession>A0AAV9ITE1</accession>